<keyword evidence="1" id="KW-0460">Magnesium</keyword>
<evidence type="ECO:0000313" key="3">
    <source>
        <dbReference type="EMBL" id="QCI64226.1"/>
    </source>
</evidence>
<keyword evidence="1" id="KW-0479">Metal-binding</keyword>
<gene>
    <name evidence="3" type="ORF">E8M01_08190</name>
</gene>
<feature type="domain" description="MoeA N-terminal and linker" evidence="2">
    <location>
        <begin position="9"/>
        <end position="155"/>
    </location>
</feature>
<dbReference type="RefSeq" id="WP_136959682.1">
    <property type="nucleotide sequence ID" value="NZ_CP039690.1"/>
</dbReference>
<comment type="pathway">
    <text evidence="1">Cofactor biosynthesis; molybdopterin biosynthesis.</text>
</comment>
<dbReference type="OrthoDB" id="8435302at2"/>
<sequence>MSEPPRLTPVADALEPLLAGSKPLDQARIAIADALGLIAAEPARTSGPVPPLAVALRDGIAVASADIVGATPYAPVILTDMPPAVRSGATLPPATDAVIPAAAAIPAGRLVEIGQAAYPGEQVATAGSDLAGDIQILGRGDLVTPELRLALATAGMTDIAVLRASFAMTPGGDPVVRDWLAARLRALGLTETGEPEAGLIASFGESAGAFANRAPMPVARGLALRPGDNAGTAMASDGRPVILLPERFDGAIAAFYALILPVVARLTARRVNTHTLPLGAKIASTIGCTDVALLHVVDGRYEPLIVGAVTLQALLRADAVALIPPESEGAAAGTPLAAIPIGNPLMPEPSS</sequence>
<dbReference type="Proteomes" id="UP000298781">
    <property type="component" value="Chromosome"/>
</dbReference>
<dbReference type="Gene3D" id="3.90.105.10">
    <property type="entry name" value="Molybdopterin biosynthesis moea protein, domain 2"/>
    <property type="match status" value="1"/>
</dbReference>
<dbReference type="AlphaFoldDB" id="A0A4D7B3M7"/>
<dbReference type="KEGG" id="pstg:E8M01_08190"/>
<evidence type="ECO:0000256" key="1">
    <source>
        <dbReference type="RuleBase" id="RU365090"/>
    </source>
</evidence>
<dbReference type="EMBL" id="CP039690">
    <property type="protein sequence ID" value="QCI64226.1"/>
    <property type="molecule type" value="Genomic_DNA"/>
</dbReference>
<comment type="cofactor">
    <cofactor evidence="1">
        <name>Mg(2+)</name>
        <dbReference type="ChEBI" id="CHEBI:18420"/>
    </cofactor>
</comment>
<name>A0A4D7B3M7_9HYPH</name>
<dbReference type="Gene3D" id="2.170.190.11">
    <property type="entry name" value="Molybdopterin biosynthesis moea protein, domain 3"/>
    <property type="match status" value="1"/>
</dbReference>
<dbReference type="EC" id="2.10.1.1" evidence="1"/>
<evidence type="ECO:0000259" key="2">
    <source>
        <dbReference type="Pfam" id="PF03453"/>
    </source>
</evidence>
<keyword evidence="1" id="KW-0501">Molybdenum cofactor biosynthesis</keyword>
<proteinExistence type="inferred from homology"/>
<accession>A0A4D7B3M7</accession>
<dbReference type="SUPFAM" id="SSF63867">
    <property type="entry name" value="MoeA C-terminal domain-like"/>
    <property type="match status" value="1"/>
</dbReference>
<organism evidence="3 4">
    <name type="scientific">Phreatobacter stygius</name>
    <dbReference type="NCBI Taxonomy" id="1940610"/>
    <lineage>
        <taxon>Bacteria</taxon>
        <taxon>Pseudomonadati</taxon>
        <taxon>Pseudomonadota</taxon>
        <taxon>Alphaproteobacteria</taxon>
        <taxon>Hyphomicrobiales</taxon>
        <taxon>Phreatobacteraceae</taxon>
        <taxon>Phreatobacter</taxon>
    </lineage>
</organism>
<keyword evidence="1" id="KW-0808">Transferase</keyword>
<keyword evidence="1" id="KW-0500">Molybdenum</keyword>
<evidence type="ECO:0000313" key="4">
    <source>
        <dbReference type="Proteomes" id="UP000298781"/>
    </source>
</evidence>
<comment type="function">
    <text evidence="1">Catalyzes the insertion of molybdate into adenylated molybdopterin with the concomitant release of AMP.</text>
</comment>
<dbReference type="Pfam" id="PF03453">
    <property type="entry name" value="MoeA_N"/>
    <property type="match status" value="1"/>
</dbReference>
<dbReference type="GO" id="GO:0046872">
    <property type="term" value="F:metal ion binding"/>
    <property type="evidence" value="ECO:0007669"/>
    <property type="project" value="UniProtKB-UniRule"/>
</dbReference>
<dbReference type="GO" id="GO:0005829">
    <property type="term" value="C:cytosol"/>
    <property type="evidence" value="ECO:0007669"/>
    <property type="project" value="TreeGrafter"/>
</dbReference>
<dbReference type="InterPro" id="IPR005110">
    <property type="entry name" value="MoeA_linker/N"/>
</dbReference>
<dbReference type="GO" id="GO:0061599">
    <property type="term" value="F:molybdopterin molybdotransferase activity"/>
    <property type="evidence" value="ECO:0007669"/>
    <property type="project" value="UniProtKB-UniRule"/>
</dbReference>
<dbReference type="UniPathway" id="UPA00344"/>
<dbReference type="InterPro" id="IPR036688">
    <property type="entry name" value="MoeA_C_domain_IV_sf"/>
</dbReference>
<dbReference type="GO" id="GO:0006777">
    <property type="term" value="P:Mo-molybdopterin cofactor biosynthetic process"/>
    <property type="evidence" value="ECO:0007669"/>
    <property type="project" value="UniProtKB-UniRule"/>
</dbReference>
<keyword evidence="4" id="KW-1185">Reference proteome</keyword>
<comment type="catalytic activity">
    <reaction evidence="1">
        <text>adenylyl-molybdopterin + molybdate = Mo-molybdopterin + AMP + H(+)</text>
        <dbReference type="Rhea" id="RHEA:35047"/>
        <dbReference type="ChEBI" id="CHEBI:15378"/>
        <dbReference type="ChEBI" id="CHEBI:36264"/>
        <dbReference type="ChEBI" id="CHEBI:62727"/>
        <dbReference type="ChEBI" id="CHEBI:71302"/>
        <dbReference type="ChEBI" id="CHEBI:456215"/>
    </reaction>
</comment>
<reference evidence="3 4" key="1">
    <citation type="submission" date="2019-04" db="EMBL/GenBank/DDBJ databases">
        <title>Phreatobacter aquaticus sp. nov.</title>
        <authorList>
            <person name="Choi A."/>
        </authorList>
    </citation>
    <scope>NUCLEOTIDE SEQUENCE [LARGE SCALE GENOMIC DNA]</scope>
    <source>
        <strain evidence="3 4">KCTC 52518</strain>
    </source>
</reference>
<dbReference type="SUPFAM" id="SSF63882">
    <property type="entry name" value="MoeA N-terminal region -like"/>
    <property type="match status" value="1"/>
</dbReference>
<dbReference type="PANTHER" id="PTHR10192">
    <property type="entry name" value="MOLYBDOPTERIN BIOSYNTHESIS PROTEIN"/>
    <property type="match status" value="1"/>
</dbReference>
<protein>
    <recommendedName>
        <fullName evidence="1">Molybdopterin molybdenumtransferase</fullName>
        <ecNumber evidence="1">2.10.1.1</ecNumber>
    </recommendedName>
</protein>
<comment type="similarity">
    <text evidence="1">Belongs to the MoeA family.</text>
</comment>
<dbReference type="InterPro" id="IPR038987">
    <property type="entry name" value="MoeA-like"/>
</dbReference>
<dbReference type="InterPro" id="IPR036135">
    <property type="entry name" value="MoeA_linker/N_sf"/>
</dbReference>
<dbReference type="PANTHER" id="PTHR10192:SF5">
    <property type="entry name" value="GEPHYRIN"/>
    <property type="match status" value="1"/>
</dbReference>